<name>A0A9Q0XDU2_9SAUR</name>
<keyword evidence="1" id="KW-0234">DNA repair</keyword>
<proteinExistence type="inferred from homology"/>
<evidence type="ECO:0000313" key="7">
    <source>
        <dbReference type="Proteomes" id="UP001142489"/>
    </source>
</evidence>
<keyword evidence="7" id="KW-1185">Reference proteome</keyword>
<dbReference type="GO" id="GO:0008409">
    <property type="term" value="F:5'-3' exonuclease activity"/>
    <property type="evidence" value="ECO:0007669"/>
    <property type="project" value="TreeGrafter"/>
</dbReference>
<sequence length="719" mass="80881">MGNLCDDASPSTLASSFGGPTSSERGLPVTQSEQQDTPQDDPVCPDVCPATENKAEVINNLDSTMLSSGEVAPLSDARERCHYQTRGFSSMGEATELLPMEEPEGLRSKRTDNARPENVSFGHPSEGVLGEVLNGPGLKAGSEAHPYYLQNFLMVLRTVLENEDDRRLFDEEDLVIVAKFYKLSAGGQKLYVRLFQRKLSWIKTNKIEYPEISRDLSPVLAELVQARFLQSEAELSDLSEVLDLLSAPELKSLAKAFHLKNPQAQKQQLLGEFLQLARQRSFFSRNRAGVGGVILKRAKELAGKSVRVCKGPRAVFGRILLLFSLSEPMEDEEGASGGQGQLSTVLMVKMGRMIFPAYTVERRTPIFQDRDDFIRYATAAHLSSDISVAVASGKWEEARGLYVAARETWQELKHLPSLRLHAALPEYLRRFTAGWVYTRILSHGVEILQRLHLYEEAVEQLEHLLAQEIYCVDSRGRWWDRLALNLQQHLKDTEKAARCIRKGLLDPFVRTGHRLALSQRAQRMKELPSCKKFRSLLQDLPLLSVEDVAHVTIKGKMCPQIGMGKSVFIVEDEEGHGENLEPSTVVCSVEELALTHYRRSGFDQGIHGEGSTFSTLYGLLMWEVLFMDGIPDVFRSPYQAFPLDLYTDSFYENRRLAIESRLQLLHEASPETLMEWIAEVWNAQEGKAAALVSWERFSSLQQAQEGSTKTCKSWEINQA</sequence>
<feature type="region of interest" description="Disordered" evidence="2">
    <location>
        <begin position="1"/>
        <end position="48"/>
    </location>
</feature>
<dbReference type="AlphaFoldDB" id="A0A9Q0XDU2"/>
<dbReference type="GO" id="GO:0046872">
    <property type="term" value="F:metal ion binding"/>
    <property type="evidence" value="ECO:0007669"/>
    <property type="project" value="UniProtKB-KW"/>
</dbReference>
<dbReference type="OrthoDB" id="76364at2759"/>
<feature type="domain" description="Fanconi-associated nuclease 1-like TPR" evidence="4">
    <location>
        <begin position="372"/>
        <end position="525"/>
    </location>
</feature>
<keyword evidence="1" id="KW-0227">DNA damage</keyword>
<dbReference type="Pfam" id="PF21315">
    <property type="entry name" value="FAN1_HTH"/>
    <property type="match status" value="1"/>
</dbReference>
<dbReference type="InterPro" id="IPR049132">
    <property type="entry name" value="FAN1-like_euk"/>
</dbReference>
<evidence type="ECO:0000259" key="5">
    <source>
        <dbReference type="Pfam" id="PF21315"/>
    </source>
</evidence>
<dbReference type="GO" id="GO:0005634">
    <property type="term" value="C:nucleus"/>
    <property type="evidence" value="ECO:0007669"/>
    <property type="project" value="UniProtKB-SubCell"/>
</dbReference>
<feature type="region of interest" description="Disordered" evidence="2">
    <location>
        <begin position="104"/>
        <end position="123"/>
    </location>
</feature>
<keyword evidence="1" id="KW-0378">Hydrolase</keyword>
<dbReference type="GO" id="GO:0036297">
    <property type="term" value="P:interstrand cross-link repair"/>
    <property type="evidence" value="ECO:0007669"/>
    <property type="project" value="InterPro"/>
</dbReference>
<evidence type="ECO:0000256" key="1">
    <source>
        <dbReference type="RuleBase" id="RU365033"/>
    </source>
</evidence>
<reference evidence="6" key="1">
    <citation type="journal article" date="2023" name="DNA Res.">
        <title>Chromosome-level genome assembly of Phrynocephalus forsythii using third-generation DNA sequencing and Hi-C analysis.</title>
        <authorList>
            <person name="Qi Y."/>
            <person name="Zhao W."/>
            <person name="Zhao Y."/>
            <person name="Niu C."/>
            <person name="Cao S."/>
            <person name="Zhang Y."/>
        </authorList>
    </citation>
    <scope>NUCLEOTIDE SEQUENCE</scope>
    <source>
        <tissue evidence="6">Muscle</tissue>
    </source>
</reference>
<dbReference type="InterPro" id="IPR049125">
    <property type="entry name" value="FAN1-like_WH"/>
</dbReference>
<feature type="domain" description="Fanconi-associated nuclease 1 SAP subdomain metazoa" evidence="3">
    <location>
        <begin position="238"/>
        <end position="299"/>
    </location>
</feature>
<comment type="cofactor">
    <cofactor evidence="1">
        <name>Mg(2+)</name>
        <dbReference type="ChEBI" id="CHEBI:18420"/>
    </cofactor>
    <cofactor evidence="1">
        <name>Mn(2+)</name>
        <dbReference type="ChEBI" id="CHEBI:29035"/>
    </cofactor>
</comment>
<keyword evidence="1" id="KW-0540">Nuclease</keyword>
<feature type="compositionally biased region" description="Low complexity" evidence="2">
    <location>
        <begin position="34"/>
        <end position="48"/>
    </location>
</feature>
<dbReference type="Pfam" id="PF21169">
    <property type="entry name" value="Fan1_SAP"/>
    <property type="match status" value="1"/>
</dbReference>
<comment type="function">
    <text evidence="1">Nuclease required for the repair of DNA interstrand cross-links (ICL). Acts as a 5'-3' exonuclease that anchors at a cut end of DNA and cleaves DNA successively at every third nucleotide, allowing to excise an ICL from one strand through flanking incisions.</text>
</comment>
<accession>A0A9Q0XDU2</accession>
<keyword evidence="1" id="KW-0464">Manganese</keyword>
<gene>
    <name evidence="6" type="ORF">JRQ81_006887</name>
</gene>
<dbReference type="GO" id="GO:0004528">
    <property type="term" value="F:phosphodiesterase I activity"/>
    <property type="evidence" value="ECO:0007669"/>
    <property type="project" value="UniProtKB-EC"/>
</dbReference>
<organism evidence="6 7">
    <name type="scientific">Phrynocephalus forsythii</name>
    <dbReference type="NCBI Taxonomy" id="171643"/>
    <lineage>
        <taxon>Eukaryota</taxon>
        <taxon>Metazoa</taxon>
        <taxon>Chordata</taxon>
        <taxon>Craniata</taxon>
        <taxon>Vertebrata</taxon>
        <taxon>Euteleostomi</taxon>
        <taxon>Lepidosauria</taxon>
        <taxon>Squamata</taxon>
        <taxon>Bifurcata</taxon>
        <taxon>Unidentata</taxon>
        <taxon>Episquamata</taxon>
        <taxon>Toxicofera</taxon>
        <taxon>Iguania</taxon>
        <taxon>Acrodonta</taxon>
        <taxon>Agamidae</taxon>
        <taxon>Agaminae</taxon>
        <taxon>Phrynocephalus</taxon>
    </lineage>
</organism>
<keyword evidence="1" id="KW-0479">Metal-binding</keyword>
<feature type="compositionally biased region" description="Polar residues" evidence="2">
    <location>
        <begin position="9"/>
        <end position="33"/>
    </location>
</feature>
<dbReference type="PANTHER" id="PTHR15749">
    <property type="entry name" value="FANCONI-ASSOCIATED NUCLEASE 1"/>
    <property type="match status" value="1"/>
</dbReference>
<comment type="subcellular location">
    <subcellularLocation>
        <location evidence="1">Nucleus</location>
    </subcellularLocation>
</comment>
<evidence type="ECO:0000259" key="3">
    <source>
        <dbReference type="Pfam" id="PF21169"/>
    </source>
</evidence>
<feature type="compositionally biased region" description="Basic and acidic residues" evidence="2">
    <location>
        <begin position="104"/>
        <end position="115"/>
    </location>
</feature>
<feature type="domain" description="Fanconi-associated nuclease 1-like winged-helix" evidence="5">
    <location>
        <begin position="147"/>
        <end position="229"/>
    </location>
</feature>
<dbReference type="Proteomes" id="UP001142489">
    <property type="component" value="Unassembled WGS sequence"/>
</dbReference>
<keyword evidence="1" id="KW-0539">Nucleus</keyword>
<evidence type="ECO:0000313" key="6">
    <source>
        <dbReference type="EMBL" id="KAJ7311273.1"/>
    </source>
</evidence>
<dbReference type="InterPro" id="IPR033315">
    <property type="entry name" value="Fan1-like"/>
</dbReference>
<comment type="catalytic activity">
    <reaction evidence="1">
        <text>Hydrolytically removes 5'-nucleotides successively from the 3'-hydroxy termini of 3'-hydroxy-terminated oligonucleotides.</text>
        <dbReference type="EC" id="3.1.4.1"/>
    </reaction>
</comment>
<dbReference type="PANTHER" id="PTHR15749:SF4">
    <property type="entry name" value="FANCONI-ASSOCIATED NUCLEASE 1"/>
    <property type="match status" value="1"/>
</dbReference>
<protein>
    <recommendedName>
        <fullName evidence="1">Fanconi-associated nuclease</fullName>
        <ecNumber evidence="1">3.1.4.1</ecNumber>
    </recommendedName>
</protein>
<dbReference type="CDD" id="cd22326">
    <property type="entry name" value="FAN1-like"/>
    <property type="match status" value="1"/>
</dbReference>
<keyword evidence="1" id="KW-0460">Magnesium</keyword>
<dbReference type="Pfam" id="PF21170">
    <property type="entry name" value="FAN1_TPR"/>
    <property type="match status" value="1"/>
</dbReference>
<comment type="similarity">
    <text evidence="1">Belongs to the FAN1 family.</text>
</comment>
<comment type="caution">
    <text evidence="6">The sequence shown here is derived from an EMBL/GenBank/DDBJ whole genome shotgun (WGS) entry which is preliminary data.</text>
</comment>
<dbReference type="GO" id="GO:0017108">
    <property type="term" value="F:5'-flap endonuclease activity"/>
    <property type="evidence" value="ECO:0007669"/>
    <property type="project" value="TreeGrafter"/>
</dbReference>
<dbReference type="EC" id="3.1.4.1" evidence="1"/>
<dbReference type="InterPro" id="IPR049126">
    <property type="entry name" value="FAN1-like_TPR"/>
</dbReference>
<evidence type="ECO:0000256" key="2">
    <source>
        <dbReference type="SAM" id="MobiDB-lite"/>
    </source>
</evidence>
<dbReference type="InterPro" id="IPR049138">
    <property type="entry name" value="Fan1_SAP_met"/>
</dbReference>
<evidence type="ECO:0000259" key="4">
    <source>
        <dbReference type="Pfam" id="PF21170"/>
    </source>
</evidence>
<dbReference type="EMBL" id="JAPFRF010000014">
    <property type="protein sequence ID" value="KAJ7311273.1"/>
    <property type="molecule type" value="Genomic_DNA"/>
</dbReference>
<dbReference type="GO" id="GO:0070336">
    <property type="term" value="F:flap-structured DNA binding"/>
    <property type="evidence" value="ECO:0007669"/>
    <property type="project" value="TreeGrafter"/>
</dbReference>